<sequence length="249" mass="28449">MIKIFIGVLFCGLFAEAGDLLSLDTKVSYVSKYMWRGFDLLEGDPSIQPEATLSFSETGLYLGVWASYGTKSKWDEWDEWDFYGGYATTFYENMIYAVEADFGYTFFHYPNQNKYIDSQEIAVNLKFPSLLKLTSTRFIPYTGVSYSFAAHKNEVDQRGYWLKLGLNMEQKISSLNENPFLIYIETFCNDGAGSMQVESGFSHIATGIKTTFEVWGLGFTPSVNYQETLEDSVNKDNDFWYTLTASKAF</sequence>
<reference evidence="1" key="1">
    <citation type="submission" date="2010-07" db="EMBL/GenBank/DDBJ databases">
        <authorList>
            <consortium name="CONSOLIDER consortium CSD2007-00005"/>
            <person name="Guazzaroni M.-E."/>
            <person name="Richter M."/>
            <person name="Garcia-Salamanca A."/>
            <person name="Yarza P."/>
            <person name="Ferrer M."/>
        </authorList>
    </citation>
    <scope>NUCLEOTIDE SEQUENCE</scope>
</reference>
<organism evidence="1">
    <name type="scientific">sediment metagenome</name>
    <dbReference type="NCBI Taxonomy" id="749907"/>
    <lineage>
        <taxon>unclassified sequences</taxon>
        <taxon>metagenomes</taxon>
        <taxon>ecological metagenomes</taxon>
    </lineage>
</organism>
<dbReference type="EMBL" id="ADZX01000009">
    <property type="protein sequence ID" value="EFK97820.1"/>
    <property type="molecule type" value="Genomic_DNA"/>
</dbReference>
<evidence type="ECO:0000313" key="1">
    <source>
        <dbReference type="EMBL" id="EFK97820.1"/>
    </source>
</evidence>
<name>D9PF26_9ZZZZ</name>
<protein>
    <submittedName>
        <fullName evidence="1">Uncharacterized protein</fullName>
    </submittedName>
</protein>
<dbReference type="AlphaFoldDB" id="D9PF26"/>
<accession>D9PF26</accession>
<comment type="caution">
    <text evidence="1">The sequence shown here is derived from an EMBL/GenBank/DDBJ whole genome shotgun (WGS) entry which is preliminary data.</text>
</comment>
<proteinExistence type="predicted"/>
<gene>
    <name evidence="1" type="ORF">LDC_0104</name>
</gene>
<dbReference type="InterPro" id="IPR010239">
    <property type="entry name" value="CHP02001"/>
</dbReference>
<dbReference type="Pfam" id="PF09694">
    <property type="entry name" value="Gcw_chp"/>
    <property type="match status" value="1"/>
</dbReference>
<reference evidence="1" key="2">
    <citation type="journal article" date="2011" name="Microb. Ecol.">
        <title>Taxonomic and Functional Metagenomic Profiling of the Microbial Community in the Anoxic Sediment of a Sub-saline Shallow Lake (Laguna de Carrizo, Central Spain).</title>
        <authorList>
            <person name="Ferrer M."/>
            <person name="Guazzaroni M.E."/>
            <person name="Richter M."/>
            <person name="Garcia-Salamanca A."/>
            <person name="Yarza P."/>
            <person name="Suarez-Suarez A."/>
            <person name="Solano J."/>
            <person name="Alcaide M."/>
            <person name="van Dillewijn P."/>
            <person name="Molina-Henares M.A."/>
            <person name="Lopez-Cortes N."/>
            <person name="Al-Ramahi Y."/>
            <person name="Guerrero C."/>
            <person name="Acosta A."/>
            <person name="de Eugenio L.I."/>
            <person name="Martinez V."/>
            <person name="Marques S."/>
            <person name="Rojo F."/>
            <person name="Santero E."/>
            <person name="Genilloud O."/>
            <person name="Perez-Perez J."/>
            <person name="Rossello-Mora R."/>
            <person name="Ramos J.L."/>
        </authorList>
    </citation>
    <scope>NUCLEOTIDE SEQUENCE</scope>
</reference>